<reference evidence="2" key="1">
    <citation type="submission" date="2023-08" db="EMBL/GenBank/DDBJ databases">
        <authorList>
            <person name="Chen Y."/>
            <person name="Shah S."/>
            <person name="Dougan E. K."/>
            <person name="Thang M."/>
            <person name="Chan C."/>
        </authorList>
    </citation>
    <scope>NUCLEOTIDE SEQUENCE</scope>
</reference>
<accession>A0AA36MSP0</accession>
<dbReference type="EMBL" id="CAUJNA010000569">
    <property type="protein sequence ID" value="CAJ1378793.1"/>
    <property type="molecule type" value="Genomic_DNA"/>
</dbReference>
<dbReference type="AlphaFoldDB" id="A0AA36MSP0"/>
<sequence length="137" mass="15941">MGRPCFCHAKSSSDKPNYQYGLPSMDNGLSGVVQSISSLQPRNYIIMEVKSNLVAEERAQILKRFPSAQYKKVAHVVMGEPDEEYKQRVRKKILKIKQDKENASWRIKKAQQEQKKRMAQQQKEMAEKRHHSLPGNW</sequence>
<dbReference type="Proteomes" id="UP001178507">
    <property type="component" value="Unassembled WGS sequence"/>
</dbReference>
<evidence type="ECO:0000313" key="2">
    <source>
        <dbReference type="EMBL" id="CAJ1378793.1"/>
    </source>
</evidence>
<gene>
    <name evidence="2" type="ORF">EVOR1521_LOCUS7215</name>
</gene>
<keyword evidence="3" id="KW-1185">Reference proteome</keyword>
<evidence type="ECO:0000256" key="1">
    <source>
        <dbReference type="SAM" id="MobiDB-lite"/>
    </source>
</evidence>
<comment type="caution">
    <text evidence="2">The sequence shown here is derived from an EMBL/GenBank/DDBJ whole genome shotgun (WGS) entry which is preliminary data.</text>
</comment>
<proteinExistence type="predicted"/>
<feature type="compositionally biased region" description="Basic residues" evidence="1">
    <location>
        <begin position="128"/>
        <end position="137"/>
    </location>
</feature>
<evidence type="ECO:0000313" key="3">
    <source>
        <dbReference type="Proteomes" id="UP001178507"/>
    </source>
</evidence>
<name>A0AA36MSP0_9DINO</name>
<protein>
    <submittedName>
        <fullName evidence="2">Uncharacterized protein</fullName>
    </submittedName>
</protein>
<organism evidence="2 3">
    <name type="scientific">Effrenium voratum</name>
    <dbReference type="NCBI Taxonomy" id="2562239"/>
    <lineage>
        <taxon>Eukaryota</taxon>
        <taxon>Sar</taxon>
        <taxon>Alveolata</taxon>
        <taxon>Dinophyceae</taxon>
        <taxon>Suessiales</taxon>
        <taxon>Symbiodiniaceae</taxon>
        <taxon>Effrenium</taxon>
    </lineage>
</organism>
<feature type="region of interest" description="Disordered" evidence="1">
    <location>
        <begin position="111"/>
        <end position="137"/>
    </location>
</feature>